<reference evidence="7 8" key="1">
    <citation type="submission" date="2023-10" db="EMBL/GenBank/DDBJ databases">
        <title>Glaciecola aquimarina strain GGW-M5 nov., isolated from a coastal seawater.</title>
        <authorList>
            <person name="Bayburt H."/>
            <person name="Kim J.M."/>
            <person name="Choi B.J."/>
            <person name="Jeon C.O."/>
        </authorList>
    </citation>
    <scope>NUCLEOTIDE SEQUENCE [LARGE SCALE GENOMIC DNA]</scope>
    <source>
        <strain evidence="7 8">KCTC 32108</strain>
    </source>
</reference>
<sequence length="253" mass="27868">MKTIISKAILYCFSITLLQACTNSQGQSDKAKNGANIGTLTSKHPNIIVILADDLGLGDLSSLNPSSKIQTPSLDRIANEGIRFTDAHSNSAVCTPTRYGLLTGRYAYRTRLKKGVTWGYSPALIEEGRTTVASFLQQQGYHTGIVGKWHLGLNWQAKDPSKPIVEISNSDKFPKGLDTNVDFSQAVQRGPNDVGFDYSYIISASLDMSPYGYIENQKMIELPTAYTYGKSQNKDGRGIFWRAGEVQPSFDFH</sequence>
<evidence type="ECO:0000256" key="4">
    <source>
        <dbReference type="ARBA" id="ARBA00022837"/>
    </source>
</evidence>
<gene>
    <name evidence="7" type="ORF">RS130_04425</name>
</gene>
<dbReference type="EMBL" id="JAWDIO010000002">
    <property type="protein sequence ID" value="MDU0353275.1"/>
    <property type="molecule type" value="Genomic_DNA"/>
</dbReference>
<dbReference type="PANTHER" id="PTHR42693:SF53">
    <property type="entry name" value="ENDO-4-O-SULFATASE"/>
    <property type="match status" value="1"/>
</dbReference>
<comment type="caution">
    <text evidence="7">The sequence shown here is derived from an EMBL/GenBank/DDBJ whole genome shotgun (WGS) entry which is preliminary data.</text>
</comment>
<dbReference type="PROSITE" id="PS51257">
    <property type="entry name" value="PROKAR_LIPOPROTEIN"/>
    <property type="match status" value="1"/>
</dbReference>
<dbReference type="Gene3D" id="3.40.720.10">
    <property type="entry name" value="Alkaline Phosphatase, subunit A"/>
    <property type="match status" value="1"/>
</dbReference>
<name>A0ABU3STF1_9ALTE</name>
<accession>A0ABU3STF1</accession>
<dbReference type="InterPro" id="IPR000917">
    <property type="entry name" value="Sulfatase_N"/>
</dbReference>
<evidence type="ECO:0000256" key="3">
    <source>
        <dbReference type="ARBA" id="ARBA00022801"/>
    </source>
</evidence>
<dbReference type="Proteomes" id="UP001247805">
    <property type="component" value="Unassembled WGS sequence"/>
</dbReference>
<keyword evidence="8" id="KW-1185">Reference proteome</keyword>
<keyword evidence="3" id="KW-0378">Hydrolase</keyword>
<feature type="chain" id="PRO_5046590011" evidence="5">
    <location>
        <begin position="21"/>
        <end position="253"/>
    </location>
</feature>
<dbReference type="InterPro" id="IPR024607">
    <property type="entry name" value="Sulfatase_CS"/>
</dbReference>
<dbReference type="InterPro" id="IPR017850">
    <property type="entry name" value="Alkaline_phosphatase_core_sf"/>
</dbReference>
<dbReference type="Pfam" id="PF00884">
    <property type="entry name" value="Sulfatase"/>
    <property type="match status" value="1"/>
</dbReference>
<comment type="similarity">
    <text evidence="1">Belongs to the sulfatase family.</text>
</comment>
<evidence type="ECO:0000256" key="2">
    <source>
        <dbReference type="ARBA" id="ARBA00022723"/>
    </source>
</evidence>
<dbReference type="PROSITE" id="PS00149">
    <property type="entry name" value="SULFATASE_2"/>
    <property type="match status" value="1"/>
</dbReference>
<dbReference type="PROSITE" id="PS00523">
    <property type="entry name" value="SULFATASE_1"/>
    <property type="match status" value="1"/>
</dbReference>
<keyword evidence="4" id="KW-0106">Calcium</keyword>
<feature type="domain" description="Sulfatase N-terminal" evidence="6">
    <location>
        <begin position="45"/>
        <end position="192"/>
    </location>
</feature>
<evidence type="ECO:0000256" key="1">
    <source>
        <dbReference type="ARBA" id="ARBA00008779"/>
    </source>
</evidence>
<proteinExistence type="inferred from homology"/>
<keyword evidence="5" id="KW-0732">Signal</keyword>
<dbReference type="SUPFAM" id="SSF53649">
    <property type="entry name" value="Alkaline phosphatase-like"/>
    <property type="match status" value="1"/>
</dbReference>
<evidence type="ECO:0000313" key="7">
    <source>
        <dbReference type="EMBL" id="MDU0353275.1"/>
    </source>
</evidence>
<protein>
    <submittedName>
        <fullName evidence="7">Sulfatase-like hydrolase/transferase</fullName>
    </submittedName>
</protein>
<evidence type="ECO:0000313" key="8">
    <source>
        <dbReference type="Proteomes" id="UP001247805"/>
    </source>
</evidence>
<dbReference type="RefSeq" id="WP_316024958.1">
    <property type="nucleotide sequence ID" value="NZ_JAWDIO010000002.1"/>
</dbReference>
<dbReference type="PANTHER" id="PTHR42693">
    <property type="entry name" value="ARYLSULFATASE FAMILY MEMBER"/>
    <property type="match status" value="1"/>
</dbReference>
<feature type="signal peptide" evidence="5">
    <location>
        <begin position="1"/>
        <end position="20"/>
    </location>
</feature>
<evidence type="ECO:0000256" key="5">
    <source>
        <dbReference type="SAM" id="SignalP"/>
    </source>
</evidence>
<organism evidence="7 8">
    <name type="scientific">Paraglaciecola aquimarina</name>
    <dbReference type="NCBI Taxonomy" id="1235557"/>
    <lineage>
        <taxon>Bacteria</taxon>
        <taxon>Pseudomonadati</taxon>
        <taxon>Pseudomonadota</taxon>
        <taxon>Gammaproteobacteria</taxon>
        <taxon>Alteromonadales</taxon>
        <taxon>Alteromonadaceae</taxon>
        <taxon>Paraglaciecola</taxon>
    </lineage>
</organism>
<keyword evidence="2" id="KW-0479">Metal-binding</keyword>
<dbReference type="InterPro" id="IPR050738">
    <property type="entry name" value="Sulfatase"/>
</dbReference>
<evidence type="ECO:0000259" key="6">
    <source>
        <dbReference type="Pfam" id="PF00884"/>
    </source>
</evidence>